<organism evidence="2 3">
    <name type="scientific">Leeuwenhoekiella parthenopeia</name>
    <dbReference type="NCBI Taxonomy" id="2890320"/>
    <lineage>
        <taxon>Bacteria</taxon>
        <taxon>Pseudomonadati</taxon>
        <taxon>Bacteroidota</taxon>
        <taxon>Flavobacteriia</taxon>
        <taxon>Flavobacteriales</taxon>
        <taxon>Flavobacteriaceae</taxon>
        <taxon>Leeuwenhoekiella</taxon>
    </lineage>
</organism>
<dbReference type="RefSeq" id="WP_228229690.1">
    <property type="nucleotide sequence ID" value="NZ_JAJGMW010000008.1"/>
</dbReference>
<keyword evidence="1" id="KW-0732">Signal</keyword>
<dbReference type="Gene3D" id="2.60.40.1120">
    <property type="entry name" value="Carboxypeptidase-like, regulatory domain"/>
    <property type="match status" value="1"/>
</dbReference>
<feature type="chain" id="PRO_5047095497" evidence="1">
    <location>
        <begin position="20"/>
        <end position="822"/>
    </location>
</feature>
<evidence type="ECO:0000313" key="3">
    <source>
        <dbReference type="Proteomes" id="UP001197770"/>
    </source>
</evidence>
<dbReference type="InterPro" id="IPR043741">
    <property type="entry name" value="DUF5686"/>
</dbReference>
<gene>
    <name evidence="2" type="ORF">LLW17_07780</name>
</gene>
<dbReference type="Proteomes" id="UP001197770">
    <property type="component" value="Unassembled WGS sequence"/>
</dbReference>
<evidence type="ECO:0000313" key="2">
    <source>
        <dbReference type="EMBL" id="MCC4212612.1"/>
    </source>
</evidence>
<sequence length="822" mass="93748">MIQKLLFFALLLFSFTLQAQVTGLVTDADNNSLPYVNVYVKDATLGTTTNASGTYQLQLDKPGTYTLVFQFLGFTKQEIEIKPQRFPYVLDVTLKPETTSLDEVVVDAQSNPADRIIRAVIAKKPQILEKKNAYTADFYSRGIWRVENAPEKFFGQDIGDLGGGLDSTRSGIVYLSETLSKIAVRKPDDFKETITASKVSGDDNGFSFNSAQEAEFSFYDNTLEINTELVSPLADNAFNYYTYKLEGAFREGAKLINKISVSPKRENDRIFRGTLYIVEDDWQLYGVDLTTNGAAIQVPFIESLGFKHSFKYDVNLELWVKISQNIDFSFKMLGFGGNGRFTAVYSNYDFNPNFERGTFTREVLSFKPEANKKDSVFWQLARPVPLTLEERNDYTFKDSLQEKRNSKPYKDSVDRVRNRFSLVDPILGYSYQNSFKRWRLSYDSPIKTINFNTVQGFNAFAGLSYNSWTEDYKQAFSVSGQANYGLDDERLRLTGRIAKRFNRTSRSVLSLTGGIKAQQFNAEEPITRLGNSFSTLIWKRNHIKLYDLEFVRLAYSEELVNGLQLSAQLGYEQRSPLFNTTDQTFFNWDFGYTSNNPLAPDDFNTAAFSKHSLAKLNLQAVIHFDQKYMSYPDGKFNLDESKYPTLIVGAEQAFAGSDKRYNFTEIKAELRQELSLRNKGILGYAFSGGTFFNADGIPFIDYQHFNGNRTYLNFRDTRLTGFNNMPYYEYSTRNSFFEAHVEHNFKGFILGKIPGIRALNLNLIGGVHTLSTLENKPYTEFNLGLDNLGFGKFKFFRLDYVHSFFEGGSEQAVVLGFKLSTN</sequence>
<evidence type="ECO:0000256" key="1">
    <source>
        <dbReference type="SAM" id="SignalP"/>
    </source>
</evidence>
<dbReference type="InterPro" id="IPR008969">
    <property type="entry name" value="CarboxyPept-like_regulatory"/>
</dbReference>
<dbReference type="SUPFAM" id="SSF49464">
    <property type="entry name" value="Carboxypeptidase regulatory domain-like"/>
    <property type="match status" value="1"/>
</dbReference>
<accession>A0ABS8GRL5</accession>
<dbReference type="EMBL" id="JAJGMW010000008">
    <property type="protein sequence ID" value="MCC4212612.1"/>
    <property type="molecule type" value="Genomic_DNA"/>
</dbReference>
<feature type="signal peptide" evidence="1">
    <location>
        <begin position="1"/>
        <end position="19"/>
    </location>
</feature>
<comment type="caution">
    <text evidence="2">The sequence shown here is derived from an EMBL/GenBank/DDBJ whole genome shotgun (WGS) entry which is preliminary data.</text>
</comment>
<proteinExistence type="predicted"/>
<keyword evidence="3" id="KW-1185">Reference proteome</keyword>
<protein>
    <submittedName>
        <fullName evidence="2">DUF5686 and carboxypeptidase regulatory-like domain-containing protein</fullName>
    </submittedName>
</protein>
<reference evidence="2 3" key="1">
    <citation type="submission" date="2021-11" db="EMBL/GenBank/DDBJ databases">
        <title>Seasonal and diel survey of microbial diversity of the Tyrrhenian coast.</title>
        <authorList>
            <person name="Gattoni G."/>
            <person name="Corral P."/>
        </authorList>
    </citation>
    <scope>NUCLEOTIDE SEQUENCE [LARGE SCALE GENOMIC DNA]</scope>
    <source>
        <strain evidence="2 3">Mr9</strain>
    </source>
</reference>
<name>A0ABS8GRL5_9FLAO</name>
<dbReference type="Pfam" id="PF18939">
    <property type="entry name" value="DUF5686"/>
    <property type="match status" value="1"/>
</dbReference>
<dbReference type="Pfam" id="PF13715">
    <property type="entry name" value="CarbopepD_reg_2"/>
    <property type="match status" value="1"/>
</dbReference>